<feature type="domain" description="Sialate O-acetylesterase" evidence="3">
    <location>
        <begin position="346"/>
        <end position="585"/>
    </location>
</feature>
<dbReference type="PANTHER" id="PTHR31988">
    <property type="entry name" value="ESTERASE, PUTATIVE (DUF303)-RELATED"/>
    <property type="match status" value="1"/>
</dbReference>
<dbReference type="SUPFAM" id="SSF53474">
    <property type="entry name" value="alpha/beta-Hydrolases"/>
    <property type="match status" value="1"/>
</dbReference>
<organism evidence="4 5">
    <name type="scientific">Armatimonas rosea</name>
    <dbReference type="NCBI Taxonomy" id="685828"/>
    <lineage>
        <taxon>Bacteria</taxon>
        <taxon>Bacillati</taxon>
        <taxon>Armatimonadota</taxon>
        <taxon>Armatimonadia</taxon>
        <taxon>Armatimonadales</taxon>
        <taxon>Armatimonadaceae</taxon>
        <taxon>Armatimonas</taxon>
    </lineage>
</organism>
<sequence length="598" mass="64710">MREPLQAPTKTRPLPGETFTVAGRPAFVILPPLPEGKPISRPTPWVWYAPTLPGLPGPEERWMFERFAAAGIAVAGIDVGESYGSPDGRALFTALHTELTQKRGFAAKPVLLGRSRGGLMTLGWAVENPEKVAGFAGIYPVCDLTSYPGAAKASGAYHLTEAELLARLKEHNPIEKLAGLAKAQVPLFAIQGDSDTVVPLEKNAGEVKRRYEALGGKMQLIVPPGQGHNMWPGFFQCQELVDFVIAQATGLRLTAPLDYQVTQRSSRTKGKLTITGTLTAPAEKGTVLEARLSDRPWQRLKPTFDGTAFTATLEAPAGGWYRLEVRAMRADAVLAEASVAHVGVGEVFVVAGQSNSANHGEEKQSTKTGNVVTFEGTRWQLANDPQPGASGGGGSFLPPFGDAIATRFGVPVGFIACGIGGSSVREWLPQGSTFPNPPTIESRVQRRADGLWESKGEAFVMFTSRMKPLGTRGFRAVLWHQGESDANQRDTTRTLAGTLYHDYLAKLIRDSRRAIGWNAPWFVAQVSYHVPGDESSPEIRAAQAALWKERLALQGPDSDALTSEWRDTGGKGVHFSGPGLREHAARWVEKVAPWLERQ</sequence>
<dbReference type="InterPro" id="IPR029058">
    <property type="entry name" value="AB_hydrolase_fold"/>
</dbReference>
<dbReference type="RefSeq" id="WP_184194493.1">
    <property type="nucleotide sequence ID" value="NZ_JACHGW010000002.1"/>
</dbReference>
<comment type="caution">
    <text evidence="4">The sequence shown here is derived from an EMBL/GenBank/DDBJ whole genome shotgun (WGS) entry which is preliminary data.</text>
</comment>
<dbReference type="Pfam" id="PF00326">
    <property type="entry name" value="Peptidase_S9"/>
    <property type="match status" value="1"/>
</dbReference>
<dbReference type="GO" id="GO:0006508">
    <property type="term" value="P:proteolysis"/>
    <property type="evidence" value="ECO:0007669"/>
    <property type="project" value="InterPro"/>
</dbReference>
<gene>
    <name evidence="4" type="ORF">HNQ39_001924</name>
</gene>
<dbReference type="Gene3D" id="3.40.50.1110">
    <property type="entry name" value="SGNH hydrolase"/>
    <property type="match status" value="1"/>
</dbReference>
<dbReference type="InterPro" id="IPR052940">
    <property type="entry name" value="Carb_Esterase_6"/>
</dbReference>
<dbReference type="Pfam" id="PF03629">
    <property type="entry name" value="SASA"/>
    <property type="match status" value="1"/>
</dbReference>
<dbReference type="Gene3D" id="3.40.50.1820">
    <property type="entry name" value="alpha/beta hydrolase"/>
    <property type="match status" value="1"/>
</dbReference>
<proteinExistence type="predicted"/>
<dbReference type="SUPFAM" id="SSF52266">
    <property type="entry name" value="SGNH hydrolase"/>
    <property type="match status" value="1"/>
</dbReference>
<evidence type="ECO:0000256" key="1">
    <source>
        <dbReference type="ARBA" id="ARBA00022801"/>
    </source>
</evidence>
<feature type="domain" description="Peptidase S9 prolyl oligopeptidase catalytic" evidence="2">
    <location>
        <begin position="108"/>
        <end position="230"/>
    </location>
</feature>
<name>A0A7W9W613_ARMRO</name>
<dbReference type="InterPro" id="IPR001375">
    <property type="entry name" value="Peptidase_S9_cat"/>
</dbReference>
<keyword evidence="1" id="KW-0378">Hydrolase</keyword>
<dbReference type="Proteomes" id="UP000520814">
    <property type="component" value="Unassembled WGS sequence"/>
</dbReference>
<dbReference type="PANTHER" id="PTHR31988:SF19">
    <property type="entry name" value="9-O-ACETYL-N-ACETYLNEURAMINIC ACID DEACETYLASE-RELATED"/>
    <property type="match status" value="1"/>
</dbReference>
<reference evidence="4 5" key="1">
    <citation type="submission" date="2020-08" db="EMBL/GenBank/DDBJ databases">
        <title>Genomic Encyclopedia of Type Strains, Phase IV (KMG-IV): sequencing the most valuable type-strain genomes for metagenomic binning, comparative biology and taxonomic classification.</title>
        <authorList>
            <person name="Goeker M."/>
        </authorList>
    </citation>
    <scope>NUCLEOTIDE SEQUENCE [LARGE SCALE GENOMIC DNA]</scope>
    <source>
        <strain evidence="4 5">DSM 23562</strain>
    </source>
</reference>
<keyword evidence="5" id="KW-1185">Reference proteome</keyword>
<evidence type="ECO:0000313" key="5">
    <source>
        <dbReference type="Proteomes" id="UP000520814"/>
    </source>
</evidence>
<evidence type="ECO:0000259" key="2">
    <source>
        <dbReference type="Pfam" id="PF00326"/>
    </source>
</evidence>
<protein>
    <submittedName>
        <fullName evidence="4">Pimeloyl-ACP methyl ester carboxylesterase</fullName>
    </submittedName>
</protein>
<evidence type="ECO:0000313" key="4">
    <source>
        <dbReference type="EMBL" id="MBB6050133.1"/>
    </source>
</evidence>
<evidence type="ECO:0000259" key="3">
    <source>
        <dbReference type="Pfam" id="PF03629"/>
    </source>
</evidence>
<dbReference type="EMBL" id="JACHGW010000002">
    <property type="protein sequence ID" value="MBB6050133.1"/>
    <property type="molecule type" value="Genomic_DNA"/>
</dbReference>
<dbReference type="InterPro" id="IPR036514">
    <property type="entry name" value="SGNH_hydro_sf"/>
</dbReference>
<dbReference type="AlphaFoldDB" id="A0A7W9W613"/>
<dbReference type="InterPro" id="IPR005181">
    <property type="entry name" value="SASA"/>
</dbReference>
<accession>A0A7W9W613</accession>
<dbReference type="GO" id="GO:0008236">
    <property type="term" value="F:serine-type peptidase activity"/>
    <property type="evidence" value="ECO:0007669"/>
    <property type="project" value="InterPro"/>
</dbReference>